<accession>A0AAD7DCY5</accession>
<comment type="caution">
    <text evidence="1">The sequence shown here is derived from an EMBL/GenBank/DDBJ whole genome shotgun (WGS) entry which is preliminary data.</text>
</comment>
<sequence length="62" mass="7167">MLVTGMVSFASYFTYRSAMGPSIQWSKKNPEPWNSIRPDEGVKMVQVNHKFNKRSAHRCPTH</sequence>
<organism evidence="1 2">
    <name type="scientific">Mycena rosella</name>
    <name type="common">Pink bonnet</name>
    <name type="synonym">Agaricus rosellus</name>
    <dbReference type="NCBI Taxonomy" id="1033263"/>
    <lineage>
        <taxon>Eukaryota</taxon>
        <taxon>Fungi</taxon>
        <taxon>Dikarya</taxon>
        <taxon>Basidiomycota</taxon>
        <taxon>Agaricomycotina</taxon>
        <taxon>Agaricomycetes</taxon>
        <taxon>Agaricomycetidae</taxon>
        <taxon>Agaricales</taxon>
        <taxon>Marasmiineae</taxon>
        <taxon>Mycenaceae</taxon>
        <taxon>Mycena</taxon>
    </lineage>
</organism>
<proteinExistence type="predicted"/>
<gene>
    <name evidence="1" type="ORF">B0H17DRAFT_938302</name>
</gene>
<evidence type="ECO:0000313" key="1">
    <source>
        <dbReference type="EMBL" id="KAJ7688367.1"/>
    </source>
</evidence>
<protein>
    <submittedName>
        <fullName evidence="1">Uncharacterized protein</fullName>
    </submittedName>
</protein>
<evidence type="ECO:0000313" key="2">
    <source>
        <dbReference type="Proteomes" id="UP001221757"/>
    </source>
</evidence>
<dbReference type="AlphaFoldDB" id="A0AAD7DCY5"/>
<dbReference type="EMBL" id="JARKIE010000079">
    <property type="protein sequence ID" value="KAJ7688367.1"/>
    <property type="molecule type" value="Genomic_DNA"/>
</dbReference>
<reference evidence="1" key="1">
    <citation type="submission" date="2023-03" db="EMBL/GenBank/DDBJ databases">
        <title>Massive genome expansion in bonnet fungi (Mycena s.s.) driven by repeated elements and novel gene families across ecological guilds.</title>
        <authorList>
            <consortium name="Lawrence Berkeley National Laboratory"/>
            <person name="Harder C.B."/>
            <person name="Miyauchi S."/>
            <person name="Viragh M."/>
            <person name="Kuo A."/>
            <person name="Thoen E."/>
            <person name="Andreopoulos B."/>
            <person name="Lu D."/>
            <person name="Skrede I."/>
            <person name="Drula E."/>
            <person name="Henrissat B."/>
            <person name="Morin E."/>
            <person name="Kohler A."/>
            <person name="Barry K."/>
            <person name="LaButti K."/>
            <person name="Morin E."/>
            <person name="Salamov A."/>
            <person name="Lipzen A."/>
            <person name="Mereny Z."/>
            <person name="Hegedus B."/>
            <person name="Baldrian P."/>
            <person name="Stursova M."/>
            <person name="Weitz H."/>
            <person name="Taylor A."/>
            <person name="Grigoriev I.V."/>
            <person name="Nagy L.G."/>
            <person name="Martin F."/>
            <person name="Kauserud H."/>
        </authorList>
    </citation>
    <scope>NUCLEOTIDE SEQUENCE</scope>
    <source>
        <strain evidence="1">CBHHK067</strain>
    </source>
</reference>
<dbReference type="Pfam" id="PF06522">
    <property type="entry name" value="B12D"/>
    <property type="match status" value="1"/>
</dbReference>
<name>A0AAD7DCY5_MYCRO</name>
<dbReference type="InterPro" id="IPR010530">
    <property type="entry name" value="B12D"/>
</dbReference>
<keyword evidence="2" id="KW-1185">Reference proteome</keyword>
<dbReference type="Proteomes" id="UP001221757">
    <property type="component" value="Unassembled WGS sequence"/>
</dbReference>